<dbReference type="RefSeq" id="WP_091323846.1">
    <property type="nucleotide sequence ID" value="NZ_FOSW01000005.1"/>
</dbReference>
<feature type="transmembrane region" description="Helical" evidence="1">
    <location>
        <begin position="49"/>
        <end position="70"/>
    </location>
</feature>
<keyword evidence="3" id="KW-1185">Reference proteome</keyword>
<reference evidence="2 3" key="1">
    <citation type="submission" date="2016-10" db="EMBL/GenBank/DDBJ databases">
        <authorList>
            <person name="de Groot N.N."/>
        </authorList>
    </citation>
    <scope>NUCLEOTIDE SEQUENCE [LARGE SCALE GENOMIC DNA]</scope>
    <source>
        <strain evidence="2 3">DSM 45317</strain>
    </source>
</reference>
<feature type="transmembrane region" description="Helical" evidence="1">
    <location>
        <begin position="77"/>
        <end position="97"/>
    </location>
</feature>
<gene>
    <name evidence="2" type="ORF">SAMN04488085_105128</name>
</gene>
<evidence type="ECO:0000313" key="2">
    <source>
        <dbReference type="EMBL" id="SFK98591.1"/>
    </source>
</evidence>
<evidence type="ECO:0000313" key="3">
    <source>
        <dbReference type="Proteomes" id="UP000199152"/>
    </source>
</evidence>
<dbReference type="Proteomes" id="UP000199152">
    <property type="component" value="Unassembled WGS sequence"/>
</dbReference>
<dbReference type="STRING" id="504800.SAMN04488085_105128"/>
<keyword evidence="1" id="KW-1133">Transmembrane helix</keyword>
<dbReference type="AlphaFoldDB" id="A0A1I4E326"/>
<name>A0A1I4E326_9ACTN</name>
<protein>
    <recommendedName>
        <fullName evidence="4">Integral membrane protein</fullName>
    </recommendedName>
</protein>
<dbReference type="EMBL" id="FOSW01000005">
    <property type="protein sequence ID" value="SFK98591.1"/>
    <property type="molecule type" value="Genomic_DNA"/>
</dbReference>
<evidence type="ECO:0000256" key="1">
    <source>
        <dbReference type="SAM" id="Phobius"/>
    </source>
</evidence>
<feature type="transmembrane region" description="Helical" evidence="1">
    <location>
        <begin position="21"/>
        <end position="43"/>
    </location>
</feature>
<evidence type="ECO:0008006" key="4">
    <source>
        <dbReference type="Google" id="ProtNLM"/>
    </source>
</evidence>
<sequence length="153" mass="15232">MSDDRRGAGSGAPAPGPARRLPDTAGAALGALCVALHVVAALVPGSGNWLARGLLLIMAAGCLPCVRGLWLAPTARVWVMTGVMYGVMLAVHLLLMTTGSPVTGGHVHAAGPGWTEVGAWGGAALALTQLVVAVGVLVARRWALVAPSATSSG</sequence>
<accession>A0A1I4E326</accession>
<organism evidence="2 3">
    <name type="scientific">Geodermatophilus ruber</name>
    <dbReference type="NCBI Taxonomy" id="504800"/>
    <lineage>
        <taxon>Bacteria</taxon>
        <taxon>Bacillati</taxon>
        <taxon>Actinomycetota</taxon>
        <taxon>Actinomycetes</taxon>
        <taxon>Geodermatophilales</taxon>
        <taxon>Geodermatophilaceae</taxon>
        <taxon>Geodermatophilus</taxon>
    </lineage>
</organism>
<proteinExistence type="predicted"/>
<feature type="transmembrane region" description="Helical" evidence="1">
    <location>
        <begin position="117"/>
        <end position="139"/>
    </location>
</feature>
<keyword evidence="1" id="KW-0812">Transmembrane</keyword>
<keyword evidence="1" id="KW-0472">Membrane</keyword>
<dbReference type="InParanoid" id="A0A1I4E326"/>
<dbReference type="OrthoDB" id="4967011at2"/>